<keyword evidence="7 9" id="KW-0067">ATP-binding</keyword>
<evidence type="ECO:0000256" key="1">
    <source>
        <dbReference type="ARBA" id="ARBA00004123"/>
    </source>
</evidence>
<proteinExistence type="inferred from homology"/>
<evidence type="ECO:0000313" key="12">
    <source>
        <dbReference type="EMBL" id="KII75149.1"/>
    </source>
</evidence>
<reference evidence="12 13" key="1">
    <citation type="journal article" date="2014" name="Genome Biol. Evol.">
        <title>The genome of the myxosporean Thelohanellus kitauei shows adaptations to nutrient acquisition within its fish host.</title>
        <authorList>
            <person name="Yang Y."/>
            <person name="Xiong J."/>
            <person name="Zhou Z."/>
            <person name="Huo F."/>
            <person name="Miao W."/>
            <person name="Ran C."/>
            <person name="Liu Y."/>
            <person name="Zhang J."/>
            <person name="Feng J."/>
            <person name="Wang M."/>
            <person name="Wang M."/>
            <person name="Wang L."/>
            <person name="Yao B."/>
        </authorList>
    </citation>
    <scope>NUCLEOTIDE SEQUENCE [LARGE SCALE GENOMIC DNA]</scope>
    <source>
        <strain evidence="12">Wuqing</strain>
    </source>
</reference>
<evidence type="ECO:0000256" key="6">
    <source>
        <dbReference type="ARBA" id="ARBA00022777"/>
    </source>
</evidence>
<keyword evidence="5 9" id="KW-0547">Nucleotide-binding</keyword>
<dbReference type="InterPro" id="IPR008271">
    <property type="entry name" value="Ser/Thr_kinase_AS"/>
</dbReference>
<evidence type="ECO:0000256" key="5">
    <source>
        <dbReference type="ARBA" id="ARBA00022741"/>
    </source>
</evidence>
<keyword evidence="13" id="KW-1185">Reference proteome</keyword>
<comment type="caution">
    <text evidence="12">The sequence shown here is derived from an EMBL/GenBank/DDBJ whole genome shotgun (WGS) entry which is preliminary data.</text>
</comment>
<accession>A0A0C2JBB6</accession>
<dbReference type="OMA" id="YLVFNFC"/>
<evidence type="ECO:0000256" key="4">
    <source>
        <dbReference type="ARBA" id="ARBA00022679"/>
    </source>
</evidence>
<dbReference type="FunFam" id="1.10.510.10:FF:000624">
    <property type="entry name" value="Mitogen-activated protein kinase"/>
    <property type="match status" value="1"/>
</dbReference>
<dbReference type="PROSITE" id="PS50011">
    <property type="entry name" value="PROTEIN_KINASE_DOM"/>
    <property type="match status" value="1"/>
</dbReference>
<dbReference type="PANTHER" id="PTHR24056">
    <property type="entry name" value="CELL DIVISION PROTEIN KINASE"/>
    <property type="match status" value="1"/>
</dbReference>
<keyword evidence="6 12" id="KW-0418">Kinase</keyword>
<dbReference type="AlphaFoldDB" id="A0A0C2JBB6"/>
<keyword evidence="3 10" id="KW-0723">Serine/threonine-protein kinase</keyword>
<evidence type="ECO:0000256" key="7">
    <source>
        <dbReference type="ARBA" id="ARBA00022840"/>
    </source>
</evidence>
<evidence type="ECO:0000256" key="8">
    <source>
        <dbReference type="ARBA" id="ARBA00023242"/>
    </source>
</evidence>
<sequence>MEDEPEYPHCHDVDKYEKLQTLGVGTFGEVYKAKCLKTGKFVALKKFKSEKSNHGILISTLREIKLLSGIKHENIVSLIEVCRKSIKSEGGSSITEFYMVLELCELDLSQILAIKEITLSIAEKKAVIKMLLSSLVYMHSNRIIHRDIKASNILINKNGIIKLADFGLARPLFTRENAEYNGRRRQYSGNVVTLWYRAPELLLGDRHYGPGVDVWSAGCVMMELWLKKAFLRGDSEAEQINLIVKLCGSFSTKNYPGLEKLELYRSINLQRNVKSSYEEKIFPIVLDKNAFDLAQKLLVSYPGGRIDAQNALKHKYLTLSPLPADNLTAVVTKFADIKIKNAEILAQRAQQAKSAASSCMFPSRIY</sequence>
<dbReference type="InterPro" id="IPR011009">
    <property type="entry name" value="Kinase-like_dom_sf"/>
</dbReference>
<gene>
    <name evidence="12" type="ORF">RF11_10442</name>
</gene>
<dbReference type="GO" id="GO:0005524">
    <property type="term" value="F:ATP binding"/>
    <property type="evidence" value="ECO:0007669"/>
    <property type="project" value="UniProtKB-UniRule"/>
</dbReference>
<evidence type="ECO:0000313" key="13">
    <source>
        <dbReference type="Proteomes" id="UP000031668"/>
    </source>
</evidence>
<keyword evidence="8" id="KW-0539">Nucleus</keyword>
<dbReference type="InterPro" id="IPR000719">
    <property type="entry name" value="Prot_kinase_dom"/>
</dbReference>
<evidence type="ECO:0000256" key="2">
    <source>
        <dbReference type="ARBA" id="ARBA00006485"/>
    </source>
</evidence>
<dbReference type="Gene3D" id="1.10.510.10">
    <property type="entry name" value="Transferase(Phosphotransferase) domain 1"/>
    <property type="match status" value="1"/>
</dbReference>
<dbReference type="PROSITE" id="PS00108">
    <property type="entry name" value="PROTEIN_KINASE_ST"/>
    <property type="match status" value="1"/>
</dbReference>
<keyword evidence="4" id="KW-0808">Transferase</keyword>
<dbReference type="InterPro" id="IPR017441">
    <property type="entry name" value="Protein_kinase_ATP_BS"/>
</dbReference>
<dbReference type="PROSITE" id="PS00107">
    <property type="entry name" value="PROTEIN_KINASE_ATP"/>
    <property type="match status" value="1"/>
</dbReference>
<feature type="domain" description="Protein kinase" evidence="11">
    <location>
        <begin position="16"/>
        <end position="317"/>
    </location>
</feature>
<dbReference type="Gene3D" id="3.30.200.20">
    <property type="entry name" value="Phosphorylase Kinase, domain 1"/>
    <property type="match status" value="1"/>
</dbReference>
<dbReference type="InterPro" id="IPR050108">
    <property type="entry name" value="CDK"/>
</dbReference>
<dbReference type="GO" id="GO:0008353">
    <property type="term" value="F:RNA polymerase II CTD heptapeptide repeat kinase activity"/>
    <property type="evidence" value="ECO:0007669"/>
    <property type="project" value="TreeGrafter"/>
</dbReference>
<dbReference type="OrthoDB" id="204883at2759"/>
<name>A0A0C2JBB6_THEKT</name>
<organism evidence="12 13">
    <name type="scientific">Thelohanellus kitauei</name>
    <name type="common">Myxosporean</name>
    <dbReference type="NCBI Taxonomy" id="669202"/>
    <lineage>
        <taxon>Eukaryota</taxon>
        <taxon>Metazoa</taxon>
        <taxon>Cnidaria</taxon>
        <taxon>Myxozoa</taxon>
        <taxon>Myxosporea</taxon>
        <taxon>Bivalvulida</taxon>
        <taxon>Platysporina</taxon>
        <taxon>Myxobolidae</taxon>
        <taxon>Thelohanellus</taxon>
    </lineage>
</organism>
<evidence type="ECO:0000256" key="10">
    <source>
        <dbReference type="RuleBase" id="RU000304"/>
    </source>
</evidence>
<protein>
    <submittedName>
        <fullName evidence="12">Cyclin-dependent kinase 9</fullName>
    </submittedName>
</protein>
<evidence type="ECO:0000256" key="9">
    <source>
        <dbReference type="PROSITE-ProRule" id="PRU10141"/>
    </source>
</evidence>
<comment type="similarity">
    <text evidence="2">Belongs to the protein kinase superfamily. CMGC Ser/Thr protein kinase family. CDC2/CDKX subfamily.</text>
</comment>
<dbReference type="PANTHER" id="PTHR24056:SF233">
    <property type="entry name" value="CYCLIN-DEPENDENT KINASE 9"/>
    <property type="match status" value="1"/>
</dbReference>
<evidence type="ECO:0000259" key="11">
    <source>
        <dbReference type="PROSITE" id="PS50011"/>
    </source>
</evidence>
<feature type="binding site" evidence="9">
    <location>
        <position position="45"/>
    </location>
    <ligand>
        <name>ATP</name>
        <dbReference type="ChEBI" id="CHEBI:30616"/>
    </ligand>
</feature>
<dbReference type="GO" id="GO:0005634">
    <property type="term" value="C:nucleus"/>
    <property type="evidence" value="ECO:0007669"/>
    <property type="project" value="UniProtKB-SubCell"/>
</dbReference>
<comment type="subcellular location">
    <subcellularLocation>
        <location evidence="1">Nucleus</location>
    </subcellularLocation>
</comment>
<dbReference type="Proteomes" id="UP000031668">
    <property type="component" value="Unassembled WGS sequence"/>
</dbReference>
<evidence type="ECO:0000256" key="3">
    <source>
        <dbReference type="ARBA" id="ARBA00022527"/>
    </source>
</evidence>
<dbReference type="Pfam" id="PF00069">
    <property type="entry name" value="Pkinase"/>
    <property type="match status" value="1"/>
</dbReference>
<dbReference type="SMART" id="SM00220">
    <property type="entry name" value="S_TKc"/>
    <property type="match status" value="1"/>
</dbReference>
<dbReference type="SUPFAM" id="SSF56112">
    <property type="entry name" value="Protein kinase-like (PK-like)"/>
    <property type="match status" value="1"/>
</dbReference>
<dbReference type="EMBL" id="JWZT01000019">
    <property type="protein sequence ID" value="KII75149.1"/>
    <property type="molecule type" value="Genomic_DNA"/>
</dbReference>
<dbReference type="GO" id="GO:0004693">
    <property type="term" value="F:cyclin-dependent protein serine/threonine kinase activity"/>
    <property type="evidence" value="ECO:0007669"/>
    <property type="project" value="TreeGrafter"/>
</dbReference>